<dbReference type="PANTHER" id="PTHR23407">
    <property type="entry name" value="ATPASE INHIBITOR/5-FORMYLTETRAHYDROFOLATE CYCLO-LIGASE"/>
    <property type="match status" value="1"/>
</dbReference>
<keyword evidence="2 4" id="KW-0547">Nucleotide-binding</keyword>
<evidence type="ECO:0000313" key="6">
    <source>
        <dbReference type="Proteomes" id="UP000005755"/>
    </source>
</evidence>
<protein>
    <recommendedName>
        <fullName evidence="4">5-formyltetrahydrofolate cyclo-ligase</fullName>
        <ecNumber evidence="4">6.3.3.2</ecNumber>
    </recommendedName>
</protein>
<dbReference type="InterPro" id="IPR024185">
    <property type="entry name" value="FTHF_cligase-like_sf"/>
</dbReference>
<dbReference type="GO" id="GO:0030272">
    <property type="term" value="F:5-formyltetrahydrofolate cyclo-ligase activity"/>
    <property type="evidence" value="ECO:0007669"/>
    <property type="project" value="UniProtKB-EC"/>
</dbReference>
<proteinExistence type="inferred from homology"/>
<dbReference type="InterPro" id="IPR037171">
    <property type="entry name" value="NagB/RpiA_transferase-like"/>
</dbReference>
<dbReference type="InterPro" id="IPR002698">
    <property type="entry name" value="FTHF_cligase"/>
</dbReference>
<reference evidence="6" key="1">
    <citation type="journal article" date="2014" name="Genome Announc.">
        <title>Draft genome sequences of six enterohepatic helicobacter species isolated from humans and one from rhesus macaques.</title>
        <authorList>
            <person name="Shen Z."/>
            <person name="Sheh A."/>
            <person name="Young S.K."/>
            <person name="Abouelliel A."/>
            <person name="Ward D.V."/>
            <person name="Earl A.M."/>
            <person name="Fox J.G."/>
        </authorList>
    </citation>
    <scope>NUCLEOTIDE SEQUENCE [LARGE SCALE GENOMIC DNA]</scope>
    <source>
        <strain evidence="6">CCUG 18818</strain>
    </source>
</reference>
<comment type="cofactor">
    <cofactor evidence="4">
        <name>Mg(2+)</name>
        <dbReference type="ChEBI" id="CHEBI:18420"/>
    </cofactor>
</comment>
<keyword evidence="6" id="KW-1185">Reference proteome</keyword>
<gene>
    <name evidence="5" type="ORF">HCCG_01835</name>
</gene>
<dbReference type="PANTHER" id="PTHR23407:SF1">
    <property type="entry name" value="5-FORMYLTETRAHYDROFOLATE CYCLO-LIGASE"/>
    <property type="match status" value="1"/>
</dbReference>
<keyword evidence="4" id="KW-0479">Metal-binding</keyword>
<dbReference type="RefSeq" id="WP_002957172.1">
    <property type="nucleotide sequence ID" value="NZ_BEZM01000105.1"/>
</dbReference>
<organism evidence="5 6">
    <name type="scientific">Helicobacter cinaedi CCUG 18818 = ATCC BAA-847</name>
    <dbReference type="NCBI Taxonomy" id="537971"/>
    <lineage>
        <taxon>Bacteria</taxon>
        <taxon>Pseudomonadati</taxon>
        <taxon>Campylobacterota</taxon>
        <taxon>Epsilonproteobacteria</taxon>
        <taxon>Campylobacterales</taxon>
        <taxon>Helicobacteraceae</taxon>
        <taxon>Helicobacter</taxon>
    </lineage>
</organism>
<keyword evidence="3 4" id="KW-0067">ATP-binding</keyword>
<evidence type="ECO:0000256" key="2">
    <source>
        <dbReference type="ARBA" id="ARBA00022741"/>
    </source>
</evidence>
<evidence type="ECO:0000256" key="4">
    <source>
        <dbReference type="RuleBase" id="RU361279"/>
    </source>
</evidence>
<dbReference type="SUPFAM" id="SSF100950">
    <property type="entry name" value="NagB/RpiA/CoA transferase-like"/>
    <property type="match status" value="1"/>
</dbReference>
<dbReference type="NCBIfam" id="TIGR02727">
    <property type="entry name" value="MTHFS_bact"/>
    <property type="match status" value="1"/>
</dbReference>
<dbReference type="Pfam" id="PF01812">
    <property type="entry name" value="5-FTHF_cyc-lig"/>
    <property type="match status" value="1"/>
</dbReference>
<sequence length="221" mass="25746">MLSLYPKKGLIITKQDFRKVAKAFLGYKTRYASLQDRSLNPALFRILRQKGAKNVLVYMPFGNEVNIFPLISTLRKKKYRVFVPYIQEFYFKMIPLRMPLQKNVFGIYESNNSTFNLIKVDAVIIPVLGIDKDFRRIGFGKGMYDRFMSCLKKKVYVIFVARSPNYTPSVITESYDVQGDCFVTPSALCLRKHNGSMVCHRRYNLRVIGGRECVSYHKKDF</sequence>
<dbReference type="EC" id="6.3.3.2" evidence="4"/>
<name>A0ABN0BCC0_9HELI</name>
<comment type="similarity">
    <text evidence="1 4">Belongs to the 5-formyltetrahydrofolate cyclo-ligase family.</text>
</comment>
<dbReference type="Gene3D" id="3.40.50.10420">
    <property type="entry name" value="NagB/RpiA/CoA transferase-like"/>
    <property type="match status" value="1"/>
</dbReference>
<evidence type="ECO:0000256" key="1">
    <source>
        <dbReference type="ARBA" id="ARBA00010638"/>
    </source>
</evidence>
<keyword evidence="5" id="KW-0436">Ligase</keyword>
<dbReference type="EMBL" id="DS990393">
    <property type="protein sequence ID" value="EFR47287.1"/>
    <property type="molecule type" value="Genomic_DNA"/>
</dbReference>
<comment type="catalytic activity">
    <reaction evidence="4">
        <text>(6S)-5-formyl-5,6,7,8-tetrahydrofolate + ATP = (6R)-5,10-methenyltetrahydrofolate + ADP + phosphate</text>
        <dbReference type="Rhea" id="RHEA:10488"/>
        <dbReference type="ChEBI" id="CHEBI:30616"/>
        <dbReference type="ChEBI" id="CHEBI:43474"/>
        <dbReference type="ChEBI" id="CHEBI:57455"/>
        <dbReference type="ChEBI" id="CHEBI:57457"/>
        <dbReference type="ChEBI" id="CHEBI:456216"/>
        <dbReference type="EC" id="6.3.3.2"/>
    </reaction>
</comment>
<dbReference type="Proteomes" id="UP000005755">
    <property type="component" value="Unassembled WGS sequence"/>
</dbReference>
<keyword evidence="4" id="KW-0460">Magnesium</keyword>
<evidence type="ECO:0000313" key="5">
    <source>
        <dbReference type="EMBL" id="EFR47287.1"/>
    </source>
</evidence>
<accession>A0ABN0BCC0</accession>
<evidence type="ECO:0000256" key="3">
    <source>
        <dbReference type="ARBA" id="ARBA00022840"/>
    </source>
</evidence>